<dbReference type="Proteomes" id="UP000258927">
    <property type="component" value="Chromosome"/>
</dbReference>
<dbReference type="RefSeq" id="WP_162889320.1">
    <property type="nucleotide sequence ID" value="NZ_CP021330.1"/>
</dbReference>
<dbReference type="AlphaFoldDB" id="A0A2R4MIM8"/>
<feature type="signal peptide" evidence="1">
    <location>
        <begin position="1"/>
        <end position="22"/>
    </location>
</feature>
<evidence type="ECO:0000313" key="4">
    <source>
        <dbReference type="Proteomes" id="UP000258927"/>
    </source>
</evidence>
<evidence type="ECO:0000259" key="2">
    <source>
        <dbReference type="Pfam" id="PF06904"/>
    </source>
</evidence>
<dbReference type="KEGG" id="mmyr:MXMO3_03325"/>
<proteinExistence type="predicted"/>
<gene>
    <name evidence="3" type="ORF">MXMO3_03325</name>
</gene>
<feature type="chain" id="PRO_5015319579" description="Extensin-like C-terminal domain-containing protein" evidence="1">
    <location>
        <begin position="23"/>
        <end position="232"/>
    </location>
</feature>
<dbReference type="Pfam" id="PF06904">
    <property type="entry name" value="Extensin-like_C"/>
    <property type="match status" value="1"/>
</dbReference>
<feature type="domain" description="Extensin-like C-terminal" evidence="2">
    <location>
        <begin position="61"/>
        <end position="231"/>
    </location>
</feature>
<organism evidence="3 4">
    <name type="scientific">Maritalea myrionectae</name>
    <dbReference type="NCBI Taxonomy" id="454601"/>
    <lineage>
        <taxon>Bacteria</taxon>
        <taxon>Pseudomonadati</taxon>
        <taxon>Pseudomonadota</taxon>
        <taxon>Alphaproteobacteria</taxon>
        <taxon>Hyphomicrobiales</taxon>
        <taxon>Devosiaceae</taxon>
        <taxon>Maritalea</taxon>
    </lineage>
</organism>
<protein>
    <recommendedName>
        <fullName evidence="2">Extensin-like C-terminal domain-containing protein</fullName>
    </recommendedName>
</protein>
<keyword evidence="1" id="KW-0732">Signal</keyword>
<keyword evidence="4" id="KW-1185">Reference proteome</keyword>
<sequence>MNIFKLLLSLAPFLVLPTALSAAPLPPARPADLAVTVAAEPEKPKSDIVYQAACPALMDKGIEAKILPPIDSEGCGTSSPYQLKSISISGRKINLASPATFNCAMATAFIDWAKRVDQISRTMHGAGIKTIYTGTSYVCRRRNNSKTGKISEHGFANAIDLTGFSLTNETEIKLPSAWNNGGKSQKLMRASHKQGCEIFTTVLGPEANALHKDHLHLDMGCHGKNCTYKICD</sequence>
<dbReference type="STRING" id="1122213.GCA_000423365_01087"/>
<evidence type="ECO:0000256" key="1">
    <source>
        <dbReference type="SAM" id="SignalP"/>
    </source>
</evidence>
<dbReference type="EMBL" id="CP021330">
    <property type="protein sequence ID" value="AVX05830.1"/>
    <property type="molecule type" value="Genomic_DNA"/>
</dbReference>
<reference evidence="3 4" key="1">
    <citation type="submission" date="2017-05" db="EMBL/GenBank/DDBJ databases">
        <title>Genome Analysis of Maritalea myrionectae HL2708#5.</title>
        <authorList>
            <consortium name="Cotde Inc.-PKNU"/>
            <person name="Jang D."/>
            <person name="Oh H.-M."/>
        </authorList>
    </citation>
    <scope>NUCLEOTIDE SEQUENCE [LARGE SCALE GENOMIC DNA]</scope>
    <source>
        <strain evidence="3 4">HL2708#5</strain>
    </source>
</reference>
<evidence type="ECO:0000313" key="3">
    <source>
        <dbReference type="EMBL" id="AVX05830.1"/>
    </source>
</evidence>
<name>A0A2R4MIM8_9HYPH</name>
<accession>A0A2R4MIM8</accession>
<dbReference type="InterPro" id="IPR009683">
    <property type="entry name" value="Extensin-like_C"/>
</dbReference>